<reference evidence="3 4" key="1">
    <citation type="submission" date="2024-11" db="EMBL/GenBank/DDBJ databases">
        <authorList>
            <person name="Mikucki A.G."/>
            <person name="Kahler C.M."/>
        </authorList>
    </citation>
    <scope>NUCLEOTIDE SEQUENCE [LARGE SCALE GENOMIC DNA]</scope>
    <source>
        <strain evidence="3 4">EXNM717</strain>
    </source>
</reference>
<keyword evidence="2" id="KW-0808">Transferase</keyword>
<keyword evidence="1 3" id="KW-0489">Methyltransferase</keyword>
<accession>A0ABW8Q210</accession>
<dbReference type="PIRSF" id="PIRSF028177">
    <property type="entry name" value="Polyketide_synth_Omtfrase_TcmP"/>
    <property type="match status" value="1"/>
</dbReference>
<dbReference type="Proteomes" id="UP001621964">
    <property type="component" value="Unassembled WGS sequence"/>
</dbReference>
<comment type="caution">
    <text evidence="3">The sequence shown here is derived from an EMBL/GenBank/DDBJ whole genome shotgun (WGS) entry which is preliminary data.</text>
</comment>
<dbReference type="PANTHER" id="PTHR43619">
    <property type="entry name" value="S-ADENOSYL-L-METHIONINE-DEPENDENT METHYLTRANSFERASE YKTD-RELATED"/>
    <property type="match status" value="1"/>
</dbReference>
<evidence type="ECO:0000313" key="3">
    <source>
        <dbReference type="EMBL" id="MFK7641574.1"/>
    </source>
</evidence>
<dbReference type="InterPro" id="IPR007213">
    <property type="entry name" value="Ppm1/Ppm2/Tcmp"/>
</dbReference>
<dbReference type="EMBL" id="JBJGEB010000003">
    <property type="protein sequence ID" value="MFK7641574.1"/>
    <property type="molecule type" value="Genomic_DNA"/>
</dbReference>
<dbReference type="InterPro" id="IPR016874">
    <property type="entry name" value="TcmP-like"/>
</dbReference>
<dbReference type="GO" id="GO:0032259">
    <property type="term" value="P:methylation"/>
    <property type="evidence" value="ECO:0007669"/>
    <property type="project" value="UniProtKB-KW"/>
</dbReference>
<protein>
    <submittedName>
        <fullName evidence="3">Class I SAM-dependent methyltransferase</fullName>
    </submittedName>
</protein>
<evidence type="ECO:0000256" key="2">
    <source>
        <dbReference type="ARBA" id="ARBA00022679"/>
    </source>
</evidence>
<proteinExistence type="predicted"/>
<gene>
    <name evidence="3" type="ORF">ACI43T_03555</name>
</gene>
<dbReference type="Gene3D" id="3.40.50.150">
    <property type="entry name" value="Vaccinia Virus protein VP39"/>
    <property type="match status" value="1"/>
</dbReference>
<dbReference type="RefSeq" id="WP_009174769.1">
    <property type="nucleotide sequence ID" value="NZ_CAUJQB010000263.1"/>
</dbReference>
<sequence length="271" mass="31585">MLEIENAVSETLLIPLYIKYLSSQQPDPILYDAAACRLIPQIEYDFSKFDHAYRSIAGTAIRAHYFDNMTADFIRHRKNPVIVELGCGLDSRHERLGNRAGEAPFYLLDLPDVIALREKLLPPRAGETLIAASAFDEEWMDNLLQSHPDAQFLFLIEGVLMYFPKENVRDLFQKLAQRFHGSEILFDVTSTWMTKVSDRHDALKHTRARFAFGCDNDREPELWAANLHMIAAKYLATDFPAWKKTGFFSYWIMRLFPPMRNSYRFLYYRVD</sequence>
<dbReference type="GO" id="GO:0008168">
    <property type="term" value="F:methyltransferase activity"/>
    <property type="evidence" value="ECO:0007669"/>
    <property type="project" value="UniProtKB-KW"/>
</dbReference>
<dbReference type="Pfam" id="PF04072">
    <property type="entry name" value="LCM"/>
    <property type="match status" value="1"/>
</dbReference>
<organism evidence="3 4">
    <name type="scientific">Neisseria oralis</name>
    <dbReference type="NCBI Taxonomy" id="1107316"/>
    <lineage>
        <taxon>Bacteria</taxon>
        <taxon>Pseudomonadati</taxon>
        <taxon>Pseudomonadota</taxon>
        <taxon>Betaproteobacteria</taxon>
        <taxon>Neisseriales</taxon>
        <taxon>Neisseriaceae</taxon>
        <taxon>Neisseria</taxon>
    </lineage>
</organism>
<evidence type="ECO:0000313" key="4">
    <source>
        <dbReference type="Proteomes" id="UP001621964"/>
    </source>
</evidence>
<dbReference type="PANTHER" id="PTHR43619:SF2">
    <property type="entry name" value="S-ADENOSYL-L-METHIONINE-DEPENDENT METHYLTRANSFERASES SUPERFAMILY PROTEIN"/>
    <property type="match status" value="1"/>
</dbReference>
<name>A0ABW8Q210_9NEIS</name>
<dbReference type="SUPFAM" id="SSF53335">
    <property type="entry name" value="S-adenosyl-L-methionine-dependent methyltransferases"/>
    <property type="match status" value="1"/>
</dbReference>
<evidence type="ECO:0000256" key="1">
    <source>
        <dbReference type="ARBA" id="ARBA00022603"/>
    </source>
</evidence>
<keyword evidence="4" id="KW-1185">Reference proteome</keyword>
<dbReference type="InterPro" id="IPR029063">
    <property type="entry name" value="SAM-dependent_MTases_sf"/>
</dbReference>